<keyword evidence="3 11" id="KW-0548">Nucleotidyltransferase</keyword>
<evidence type="ECO:0000259" key="10">
    <source>
        <dbReference type="PROSITE" id="PS50878"/>
    </source>
</evidence>
<evidence type="ECO:0000256" key="9">
    <source>
        <dbReference type="ARBA" id="ARBA00048173"/>
    </source>
</evidence>
<evidence type="ECO:0000256" key="4">
    <source>
        <dbReference type="ARBA" id="ARBA00022723"/>
    </source>
</evidence>
<feature type="domain" description="Reverse transcriptase" evidence="10">
    <location>
        <begin position="1"/>
        <end position="260"/>
    </location>
</feature>
<dbReference type="SUPFAM" id="SSF56672">
    <property type="entry name" value="DNA/RNA polymerases"/>
    <property type="match status" value="1"/>
</dbReference>
<protein>
    <recommendedName>
        <fullName evidence="1">RNA-directed DNA polymerase</fullName>
        <ecNumber evidence="1">2.7.7.49</ecNumber>
    </recommendedName>
</protein>
<dbReference type="PROSITE" id="PS50878">
    <property type="entry name" value="RT_POL"/>
    <property type="match status" value="1"/>
</dbReference>
<dbReference type="InterPro" id="IPR043502">
    <property type="entry name" value="DNA/RNA_pol_sf"/>
</dbReference>
<dbReference type="InterPro" id="IPR000123">
    <property type="entry name" value="Reverse_transcriptase_msDNA"/>
</dbReference>
<evidence type="ECO:0000313" key="12">
    <source>
        <dbReference type="Proteomes" id="UP001565471"/>
    </source>
</evidence>
<dbReference type="PRINTS" id="PR00866">
    <property type="entry name" value="RNADNAPOLMS"/>
</dbReference>
<dbReference type="Proteomes" id="UP001565471">
    <property type="component" value="Unassembled WGS sequence"/>
</dbReference>
<evidence type="ECO:0000256" key="2">
    <source>
        <dbReference type="ARBA" id="ARBA00022679"/>
    </source>
</evidence>
<comment type="catalytic activity">
    <reaction evidence="9">
        <text>DNA(n) + a 2'-deoxyribonucleoside 5'-triphosphate = DNA(n+1) + diphosphate</text>
        <dbReference type="Rhea" id="RHEA:22508"/>
        <dbReference type="Rhea" id="RHEA-COMP:17339"/>
        <dbReference type="Rhea" id="RHEA-COMP:17340"/>
        <dbReference type="ChEBI" id="CHEBI:33019"/>
        <dbReference type="ChEBI" id="CHEBI:61560"/>
        <dbReference type="ChEBI" id="CHEBI:173112"/>
        <dbReference type="EC" id="2.7.7.49"/>
    </reaction>
</comment>
<dbReference type="RefSeq" id="WP_016845106.1">
    <property type="nucleotide sequence ID" value="NZ_BJNL01000031.1"/>
</dbReference>
<dbReference type="InterPro" id="IPR051083">
    <property type="entry name" value="GrpII_Intron_Splice-Mob/Def"/>
</dbReference>
<name>A0ABV4FAB1_BRAEL</name>
<accession>A0ABV4FAB1</accession>
<dbReference type="InterPro" id="IPR009003">
    <property type="entry name" value="Peptidase_S1_PA"/>
</dbReference>
<keyword evidence="5" id="KW-0460">Magnesium</keyword>
<keyword evidence="12" id="KW-1185">Reference proteome</keyword>
<evidence type="ECO:0000256" key="1">
    <source>
        <dbReference type="ARBA" id="ARBA00012493"/>
    </source>
</evidence>
<sequence length="532" mass="58649">MPSLASFFGAPIRVTVPNELTCEAELLKFLALSTAELKKIWWFRGRMYQKFEISKGGQKKRVISAPDRRLKMLQTKIASSLASIYRPRNPVHGFVDGRSVKTNATAHLRSKFVLNLDIEGFFMAITEGRVSGLMGALGVDGRVAEILARICCNEGVLPQGAPSSPVISNMICFRMDKELQTIAKESRCIYTRYADDITFSSYQPLTLLFEGPPPPAGNFPPDLLKDRLRGAFRSNGFAINPQKIHYADKHSRRTVTGLKINEFVNVDRKYVRNTRAALFVTETRGAAVAQKILKDKYGREATLASHLRGRISWVGHIKGPSDPIFRGLASRYNKLFPSEKLEILPTNLEIRERAVWVVEHWADDAAEGSAQGTAFFLKSVGLVTAWHCVEGATEIAVYHPSKTSNKFKVTVAKNDAHRDLAVLAHEIPVTEYYEFDISKRTFKVGDNTTAIGFPSFGPGDKINVRSGSITSLPTKSAVPMIEVTQKLSQGMSGGPLLDDDGAVAGVNHKGGPGEARDFAVHVNALTDWLSKS</sequence>
<dbReference type="InterPro" id="IPR000477">
    <property type="entry name" value="RT_dom"/>
</dbReference>
<proteinExistence type="inferred from homology"/>
<dbReference type="SUPFAM" id="SSF50494">
    <property type="entry name" value="Trypsin-like serine proteases"/>
    <property type="match status" value="1"/>
</dbReference>
<evidence type="ECO:0000256" key="3">
    <source>
        <dbReference type="ARBA" id="ARBA00022695"/>
    </source>
</evidence>
<evidence type="ECO:0000256" key="5">
    <source>
        <dbReference type="ARBA" id="ARBA00022842"/>
    </source>
</evidence>
<keyword evidence="7" id="KW-0051">Antiviral defense</keyword>
<dbReference type="GO" id="GO:0003964">
    <property type="term" value="F:RNA-directed DNA polymerase activity"/>
    <property type="evidence" value="ECO:0007669"/>
    <property type="project" value="UniProtKB-KW"/>
</dbReference>
<gene>
    <name evidence="11" type="ORF">ABIF29_007177</name>
</gene>
<dbReference type="EC" id="2.7.7.49" evidence="1"/>
<reference evidence="11 12" key="1">
    <citation type="submission" date="2024-07" db="EMBL/GenBank/DDBJ databases">
        <title>Genomic Encyclopedia of Type Strains, Phase V (KMG-V): Genome sequencing to study the core and pangenomes of soil and plant-associated prokaryotes.</title>
        <authorList>
            <person name="Whitman W."/>
        </authorList>
    </citation>
    <scope>NUCLEOTIDE SEQUENCE [LARGE SCALE GENOMIC DNA]</scope>
    <source>
        <strain evidence="11 12">USDA 415</strain>
    </source>
</reference>
<dbReference type="InterPro" id="IPR043504">
    <property type="entry name" value="Peptidase_S1_PA_chymotrypsin"/>
</dbReference>
<keyword evidence="2 11" id="KW-0808">Transferase</keyword>
<organism evidence="11 12">
    <name type="scientific">Bradyrhizobium elkanii</name>
    <dbReference type="NCBI Taxonomy" id="29448"/>
    <lineage>
        <taxon>Bacteria</taxon>
        <taxon>Pseudomonadati</taxon>
        <taxon>Pseudomonadota</taxon>
        <taxon>Alphaproteobacteria</taxon>
        <taxon>Hyphomicrobiales</taxon>
        <taxon>Nitrobacteraceae</taxon>
        <taxon>Bradyrhizobium</taxon>
    </lineage>
</organism>
<dbReference type="PANTHER" id="PTHR34047:SF7">
    <property type="entry name" value="RNA-DIRECTED DNA POLYMERASE"/>
    <property type="match status" value="1"/>
</dbReference>
<evidence type="ECO:0000313" key="11">
    <source>
        <dbReference type="EMBL" id="MEY9320378.1"/>
    </source>
</evidence>
<keyword evidence="6 11" id="KW-0695">RNA-directed DNA polymerase</keyword>
<dbReference type="PANTHER" id="PTHR34047">
    <property type="entry name" value="NUCLEAR INTRON MATURASE 1, MITOCHONDRIAL-RELATED"/>
    <property type="match status" value="1"/>
</dbReference>
<dbReference type="Pfam" id="PF00078">
    <property type="entry name" value="RVT_1"/>
    <property type="match status" value="1"/>
</dbReference>
<evidence type="ECO:0000256" key="6">
    <source>
        <dbReference type="ARBA" id="ARBA00022918"/>
    </source>
</evidence>
<dbReference type="CDD" id="cd03487">
    <property type="entry name" value="RT_Bac_retron_II"/>
    <property type="match status" value="1"/>
</dbReference>
<dbReference type="Gene3D" id="2.40.10.10">
    <property type="entry name" value="Trypsin-like serine proteases"/>
    <property type="match status" value="2"/>
</dbReference>
<keyword evidence="4" id="KW-0479">Metal-binding</keyword>
<dbReference type="Pfam" id="PF13365">
    <property type="entry name" value="Trypsin_2"/>
    <property type="match status" value="1"/>
</dbReference>
<dbReference type="EMBL" id="JBGBZA010000002">
    <property type="protein sequence ID" value="MEY9320378.1"/>
    <property type="molecule type" value="Genomic_DNA"/>
</dbReference>
<comment type="similarity">
    <text evidence="8">Belongs to the bacterial reverse transcriptase family.</text>
</comment>
<dbReference type="GeneID" id="92951716"/>
<evidence type="ECO:0000256" key="7">
    <source>
        <dbReference type="ARBA" id="ARBA00023118"/>
    </source>
</evidence>
<comment type="caution">
    <text evidence="11">The sequence shown here is derived from an EMBL/GenBank/DDBJ whole genome shotgun (WGS) entry which is preliminary data.</text>
</comment>
<evidence type="ECO:0000256" key="8">
    <source>
        <dbReference type="ARBA" id="ARBA00034120"/>
    </source>
</evidence>